<organism evidence="5 6">
    <name type="scientific">Bursaphelenchus xylophilus</name>
    <name type="common">Pinewood nematode worm</name>
    <name type="synonym">Aphelenchoides xylophilus</name>
    <dbReference type="NCBI Taxonomy" id="6326"/>
    <lineage>
        <taxon>Eukaryota</taxon>
        <taxon>Metazoa</taxon>
        <taxon>Ecdysozoa</taxon>
        <taxon>Nematoda</taxon>
        <taxon>Chromadorea</taxon>
        <taxon>Rhabditida</taxon>
        <taxon>Tylenchina</taxon>
        <taxon>Tylenchomorpha</taxon>
        <taxon>Aphelenchoidea</taxon>
        <taxon>Aphelenchoididae</taxon>
        <taxon>Bursaphelenchus</taxon>
    </lineage>
</organism>
<dbReference type="PANTHER" id="PTHR15052:SF2">
    <property type="entry name" value="GENERAL TRANSCRIPTION FACTOR 3C POLYPEPTIDE 2"/>
    <property type="match status" value="1"/>
</dbReference>
<gene>
    <name evidence="5" type="ORF">BXYJ_LOCUS15743</name>
</gene>
<dbReference type="Gene3D" id="2.130.10.10">
    <property type="entry name" value="YVTN repeat-like/Quinoprotein amine dehydrogenase"/>
    <property type="match status" value="1"/>
</dbReference>
<evidence type="ECO:0000256" key="2">
    <source>
        <dbReference type="ARBA" id="ARBA00023163"/>
    </source>
</evidence>
<dbReference type="GO" id="GO:0006383">
    <property type="term" value="P:transcription by RNA polymerase III"/>
    <property type="evidence" value="ECO:0007669"/>
    <property type="project" value="TreeGrafter"/>
</dbReference>
<dbReference type="SUPFAM" id="SSF50978">
    <property type="entry name" value="WD40 repeat-like"/>
    <property type="match status" value="1"/>
</dbReference>
<keyword evidence="6" id="KW-1185">Reference proteome</keyword>
<feature type="region of interest" description="Disordered" evidence="4">
    <location>
        <begin position="1"/>
        <end position="33"/>
    </location>
</feature>
<comment type="subcellular location">
    <subcellularLocation>
        <location evidence="1">Nucleus</location>
    </subcellularLocation>
</comment>
<dbReference type="Proteomes" id="UP000582659">
    <property type="component" value="Unassembled WGS sequence"/>
</dbReference>
<dbReference type="InterPro" id="IPR015943">
    <property type="entry name" value="WD40/YVTN_repeat-like_dom_sf"/>
</dbReference>
<reference evidence="5" key="1">
    <citation type="submission" date="2020-09" db="EMBL/GenBank/DDBJ databases">
        <authorList>
            <person name="Kikuchi T."/>
        </authorList>
    </citation>
    <scope>NUCLEOTIDE SEQUENCE</scope>
    <source>
        <strain evidence="5">Ka4C1</strain>
    </source>
</reference>
<dbReference type="EMBL" id="CAJFDI010000006">
    <property type="protein sequence ID" value="CAD5235652.1"/>
    <property type="molecule type" value="Genomic_DNA"/>
</dbReference>
<dbReference type="InterPro" id="IPR036322">
    <property type="entry name" value="WD40_repeat_dom_sf"/>
</dbReference>
<evidence type="ECO:0000256" key="3">
    <source>
        <dbReference type="ARBA" id="ARBA00023242"/>
    </source>
</evidence>
<keyword evidence="2" id="KW-0804">Transcription</keyword>
<dbReference type="OrthoDB" id="3535323at2759"/>
<dbReference type="GO" id="GO:0000127">
    <property type="term" value="C:transcription factor TFIIIC complex"/>
    <property type="evidence" value="ECO:0007669"/>
    <property type="project" value="TreeGrafter"/>
</dbReference>
<comment type="caution">
    <text evidence="5">The sequence shown here is derived from an EMBL/GenBank/DDBJ whole genome shotgun (WGS) entry which is preliminary data.</text>
</comment>
<dbReference type="PANTHER" id="PTHR15052">
    <property type="entry name" value="RNA POLYMERASE III TRANSCRIPTION INITIATION FACTOR COMPLEX SUBUNIT"/>
    <property type="match status" value="1"/>
</dbReference>
<dbReference type="EMBL" id="CAJFCV020000006">
    <property type="protein sequence ID" value="CAG9132165.1"/>
    <property type="molecule type" value="Genomic_DNA"/>
</dbReference>
<feature type="compositionally biased region" description="Acidic residues" evidence="4">
    <location>
        <begin position="14"/>
        <end position="33"/>
    </location>
</feature>
<dbReference type="InterPro" id="IPR052416">
    <property type="entry name" value="GTF3C_component"/>
</dbReference>
<evidence type="ECO:0000256" key="4">
    <source>
        <dbReference type="SAM" id="MobiDB-lite"/>
    </source>
</evidence>
<dbReference type="Proteomes" id="UP000659654">
    <property type="component" value="Unassembled WGS sequence"/>
</dbReference>
<protein>
    <submittedName>
        <fullName evidence="5">(pine wood nematode) hypothetical protein</fullName>
    </submittedName>
</protein>
<sequence length="710" mass="79401">MPPKRGRKKKNVEAEAELSAEEHFSDDEVYDPPDEEEIVFEEAIARPQKLRLSDVNTSNLRLNKVDVRRYVQACNYSWVDFMKRNGVSDALKKLVDERRFEYEVVSDVFAALPDLANSESLDLYQTQIKPSQLSHLNSATKMANHMERQAKEDPPTHQDALRLKFLECREIRYPTDTKKPDAYFGSGLDAYCKELWQNKDATAYNDKEFQTPSSALMVNIGNPIAAIAICPNADELGNELLALSAFPDEEWLTPDEEVNSYVQFYSYNPNDFNSAKCRFLLEIPSQIVLDLKFCPNFVNVPGNPKAIDDSSDFLGLLAVSTSKGLVLIYRISKNLPQKIDGKVPIVSLKPSITLVHPEIQVKTSNSDGGTQEIGTSSRIPIFSLDWPPVDGGNLILAASEARRVMIWDLSETPEPREMTEEAYLQLSDTLLLPKLTLFEASWQSPPNTVCFLNENELVIAFRNRTILVYKVPECEVCLTESTPKSAGVVVTAAPATFRSFLSADATLANVDGILYAQTCYISLKEAGYEVALIPALNSHQLQIFDVKLCPRTGLCVSCGADGRLQHSINARNRPREVDGDFNADNLNFLTGRPIIHLIRHRKVKGIADVAEKPPPKKAKAKKKEEEMEDEKPQVLIKNEDVRQGNWMEIRCGDTSLIDLAQLKKHRTQLAQTLLDRRIESFTRVAISTRTAGLTAVGGEAGLVFVLPTLL</sequence>
<keyword evidence="3" id="KW-0539">Nucleus</keyword>
<proteinExistence type="predicted"/>
<evidence type="ECO:0000256" key="1">
    <source>
        <dbReference type="ARBA" id="ARBA00004123"/>
    </source>
</evidence>
<feature type="region of interest" description="Disordered" evidence="4">
    <location>
        <begin position="611"/>
        <end position="632"/>
    </location>
</feature>
<evidence type="ECO:0000313" key="6">
    <source>
        <dbReference type="Proteomes" id="UP000659654"/>
    </source>
</evidence>
<accession>A0A7I8X9K5</accession>
<name>A0A7I8X9K5_BURXY</name>
<dbReference type="AlphaFoldDB" id="A0A7I8X9K5"/>
<dbReference type="GO" id="GO:0005634">
    <property type="term" value="C:nucleus"/>
    <property type="evidence" value="ECO:0007669"/>
    <property type="project" value="UniProtKB-SubCell"/>
</dbReference>
<evidence type="ECO:0000313" key="5">
    <source>
        <dbReference type="EMBL" id="CAD5235652.1"/>
    </source>
</evidence>
<feature type="compositionally biased region" description="Basic residues" evidence="4">
    <location>
        <begin position="1"/>
        <end position="10"/>
    </location>
</feature>